<protein>
    <submittedName>
        <fullName evidence="2">Uncharacterized protein</fullName>
    </submittedName>
</protein>
<dbReference type="VEuPathDB" id="FungiDB:AMAG_18118"/>
<evidence type="ECO:0000313" key="2">
    <source>
        <dbReference type="EMBL" id="KNE59178.1"/>
    </source>
</evidence>
<accession>A0A0L0S991</accession>
<dbReference type="VEuPathDB" id="FungiDB:AMAG_04825"/>
<proteinExistence type="predicted"/>
<reference evidence="2 3" key="1">
    <citation type="submission" date="2009-11" db="EMBL/GenBank/DDBJ databases">
        <title>Annotation of Allomyces macrogynus ATCC 38327.</title>
        <authorList>
            <consortium name="The Broad Institute Genome Sequencing Platform"/>
            <person name="Russ C."/>
            <person name="Cuomo C."/>
            <person name="Burger G."/>
            <person name="Gray M.W."/>
            <person name="Holland P.W.H."/>
            <person name="King N."/>
            <person name="Lang F.B.F."/>
            <person name="Roger A.J."/>
            <person name="Ruiz-Trillo I."/>
            <person name="Young S.K."/>
            <person name="Zeng Q."/>
            <person name="Gargeya S."/>
            <person name="Fitzgerald M."/>
            <person name="Haas B."/>
            <person name="Abouelleil A."/>
            <person name="Alvarado L."/>
            <person name="Arachchi H.M."/>
            <person name="Berlin A."/>
            <person name="Chapman S.B."/>
            <person name="Gearin G."/>
            <person name="Goldberg J."/>
            <person name="Griggs A."/>
            <person name="Gujja S."/>
            <person name="Hansen M."/>
            <person name="Heiman D."/>
            <person name="Howarth C."/>
            <person name="Larimer J."/>
            <person name="Lui A."/>
            <person name="MacDonald P.J.P."/>
            <person name="McCowen C."/>
            <person name="Montmayeur A."/>
            <person name="Murphy C."/>
            <person name="Neiman D."/>
            <person name="Pearson M."/>
            <person name="Priest M."/>
            <person name="Roberts A."/>
            <person name="Saif S."/>
            <person name="Shea T."/>
            <person name="Sisk P."/>
            <person name="Stolte C."/>
            <person name="Sykes S."/>
            <person name="Wortman J."/>
            <person name="Nusbaum C."/>
            <person name="Birren B."/>
        </authorList>
    </citation>
    <scope>NUCLEOTIDE SEQUENCE [LARGE SCALE GENOMIC DNA]</scope>
    <source>
        <strain evidence="2 3">ATCC 38327</strain>
    </source>
</reference>
<dbReference type="OrthoDB" id="5602618at2759"/>
<gene>
    <name evidence="1" type="ORF">AMAG_04825</name>
    <name evidence="2" type="ORF">AMAG_18118</name>
</gene>
<keyword evidence="3" id="KW-1185">Reference proteome</keyword>
<evidence type="ECO:0000313" key="3">
    <source>
        <dbReference type="Proteomes" id="UP000054350"/>
    </source>
</evidence>
<dbReference type="EMBL" id="GG745332">
    <property type="protein sequence ID" value="KNE57996.1"/>
    <property type="molecule type" value="Genomic_DNA"/>
</dbReference>
<dbReference type="EMBL" id="GG745334">
    <property type="protein sequence ID" value="KNE59178.1"/>
    <property type="molecule type" value="Genomic_DNA"/>
</dbReference>
<reference evidence="3" key="2">
    <citation type="submission" date="2009-11" db="EMBL/GenBank/DDBJ databases">
        <title>The Genome Sequence of Allomyces macrogynus strain ATCC 38327.</title>
        <authorList>
            <consortium name="The Broad Institute Genome Sequencing Platform"/>
            <person name="Russ C."/>
            <person name="Cuomo C."/>
            <person name="Shea T."/>
            <person name="Young S.K."/>
            <person name="Zeng Q."/>
            <person name="Koehrsen M."/>
            <person name="Haas B."/>
            <person name="Borodovsky M."/>
            <person name="Guigo R."/>
            <person name="Alvarado L."/>
            <person name="Berlin A."/>
            <person name="Borenstein D."/>
            <person name="Chen Z."/>
            <person name="Engels R."/>
            <person name="Freedman E."/>
            <person name="Gellesch M."/>
            <person name="Goldberg J."/>
            <person name="Griggs A."/>
            <person name="Gujja S."/>
            <person name="Heiman D."/>
            <person name="Hepburn T."/>
            <person name="Howarth C."/>
            <person name="Jen D."/>
            <person name="Larson L."/>
            <person name="Lewis B."/>
            <person name="Mehta T."/>
            <person name="Park D."/>
            <person name="Pearson M."/>
            <person name="Roberts A."/>
            <person name="Saif S."/>
            <person name="Shenoy N."/>
            <person name="Sisk P."/>
            <person name="Stolte C."/>
            <person name="Sykes S."/>
            <person name="Walk T."/>
            <person name="White J."/>
            <person name="Yandava C."/>
            <person name="Burger G."/>
            <person name="Gray M.W."/>
            <person name="Holland P.W.H."/>
            <person name="King N."/>
            <person name="Lang F.B.F."/>
            <person name="Roger A.J."/>
            <person name="Ruiz-Trillo I."/>
            <person name="Lander E."/>
            <person name="Nusbaum C."/>
        </authorList>
    </citation>
    <scope>NUCLEOTIDE SEQUENCE [LARGE SCALE GENOMIC DNA]</scope>
    <source>
        <strain evidence="3">ATCC 38327</strain>
    </source>
</reference>
<sequence>MEQPLNSVVAELQAEFPNSSFLLLDRGAFPISSVGNVPRHVAWSKYVPEGKTVQVMVEKRRYIVHKRQGLTLVQSS</sequence>
<evidence type="ECO:0000313" key="1">
    <source>
        <dbReference type="EMBL" id="KNE57996.1"/>
    </source>
</evidence>
<dbReference type="AlphaFoldDB" id="A0A0L0S991"/>
<organism evidence="2 3">
    <name type="scientific">Allomyces macrogynus (strain ATCC 38327)</name>
    <name type="common">Allomyces javanicus var. macrogynus</name>
    <dbReference type="NCBI Taxonomy" id="578462"/>
    <lineage>
        <taxon>Eukaryota</taxon>
        <taxon>Fungi</taxon>
        <taxon>Fungi incertae sedis</taxon>
        <taxon>Blastocladiomycota</taxon>
        <taxon>Blastocladiomycetes</taxon>
        <taxon>Blastocladiales</taxon>
        <taxon>Blastocladiaceae</taxon>
        <taxon>Allomyces</taxon>
    </lineage>
</organism>
<dbReference type="Proteomes" id="UP000054350">
    <property type="component" value="Unassembled WGS sequence"/>
</dbReference>
<name>A0A0L0S991_ALLM3</name>